<gene>
    <name evidence="1" type="ORF">Kalk_10730</name>
</gene>
<dbReference type="KEGG" id="kak:Kalk_10730"/>
<dbReference type="OrthoDB" id="7061608at2"/>
<dbReference type="RefSeq" id="WP_101894249.1">
    <property type="nucleotide sequence ID" value="NZ_CP022684.1"/>
</dbReference>
<dbReference type="EMBL" id="CP022684">
    <property type="protein sequence ID" value="AUM12867.1"/>
    <property type="molecule type" value="Genomic_DNA"/>
</dbReference>
<proteinExistence type="predicted"/>
<dbReference type="AlphaFoldDB" id="A0A2K9LKV2"/>
<accession>A0A2K9LKV2</accession>
<evidence type="ECO:0000313" key="2">
    <source>
        <dbReference type="Proteomes" id="UP000235116"/>
    </source>
</evidence>
<sequence>MYTNAKMDDLRHQAEQLIQDRVAIPEGYEYRSCLLMNHDEIPIFVYRYEKQNGQNTGYGGEHFSVSVDLNVTRIMGFMHVDGQHCGPGLPDEESARKTAVDALKVLAPDVGDAFEIKWVLSLKEKPEKIPHELPFPYTDDEGKEHLATGMRVKLFFTETQSWGWVIVGRGGALMAFEREVTWNTIMNRRSTPAWLHDPFVMEMYNDLKDNMNQR</sequence>
<name>A0A2K9LKV2_9GAMM</name>
<organism evidence="1 2">
    <name type="scientific">Ketobacter alkanivorans</name>
    <dbReference type="NCBI Taxonomy" id="1917421"/>
    <lineage>
        <taxon>Bacteria</taxon>
        <taxon>Pseudomonadati</taxon>
        <taxon>Pseudomonadota</taxon>
        <taxon>Gammaproteobacteria</taxon>
        <taxon>Pseudomonadales</taxon>
        <taxon>Ketobacteraceae</taxon>
        <taxon>Ketobacter</taxon>
    </lineage>
</organism>
<evidence type="ECO:0000313" key="1">
    <source>
        <dbReference type="EMBL" id="AUM12867.1"/>
    </source>
</evidence>
<dbReference type="Proteomes" id="UP000235116">
    <property type="component" value="Chromosome"/>
</dbReference>
<protein>
    <submittedName>
        <fullName evidence="1">Uncharacterized protein</fullName>
    </submittedName>
</protein>
<keyword evidence="2" id="KW-1185">Reference proteome</keyword>
<reference evidence="2" key="1">
    <citation type="submission" date="2017-08" db="EMBL/GenBank/DDBJ databases">
        <title>Direct submision.</title>
        <authorList>
            <person name="Kim S.-J."/>
            <person name="Rhee S.-K."/>
        </authorList>
    </citation>
    <scope>NUCLEOTIDE SEQUENCE [LARGE SCALE GENOMIC DNA]</scope>
    <source>
        <strain evidence="2">GI5</strain>
    </source>
</reference>